<gene>
    <name evidence="1" type="ORF">L6164_033714</name>
</gene>
<evidence type="ECO:0000313" key="1">
    <source>
        <dbReference type="EMBL" id="KAI4300323.1"/>
    </source>
</evidence>
<keyword evidence="2" id="KW-1185">Reference proteome</keyword>
<accession>A0ACB9KSR3</accession>
<sequence>MIGNLGFGLSRLLAVASTSFRALSISRASTATPTTAREEEVKKRFKKETKKNKRNQGITIIRCWKVSLMATLCYFSSCFSISSRKLSLIHHHHHHQQLSSPNLEPQGDSTLKHFYVRASSTKKPRRSRKLKSDAELCNDIREFVATVGLPEDHIPSTKELLQHGRNDLANIVRRRGYKVIRDLLASSLNAINTDKSFDERPDVVDDSGDSLTGQNVTVDNAADDVTVSTNNPLGIISGGLDTDSTPNLNDHTCISSESSANSSLEEDDPYELKDHSQGVNNMAEGNSYPIEASVMDNGCSSSRIESDSNAEDKEFKPSEPSLGSSKQKDWSKLEGLDDRNNNIAEDIPSISEVSVLENSISDGATTVKISDDSCINVDPSAMFLEEKVAKFIRSGELDPVEDYVSGMLNGNGSEESKVYSESESFVEMPLRTPSMEHSKYQPKDTAMMLNESSLTSKQVVPSAKADHLSRDNHVPAEDLTAPLDNDLDAEATKSSSQSEINRLKFMLRQKELELSQLKEQIEKEKLALSVLQTKAETEIGKARKLISEKDLELHVAEESLSGLKEVQIQFSGEADTVEVAGSFNGWHHRIEMDPQPSTSVVDPSGSRRSRLWSTVLWLYPGKYEIKFVVDGQWRTNNQMESVTRGHICNNILRVGR</sequence>
<dbReference type="EMBL" id="CM039438">
    <property type="protein sequence ID" value="KAI4300323.1"/>
    <property type="molecule type" value="Genomic_DNA"/>
</dbReference>
<dbReference type="Proteomes" id="UP000828941">
    <property type="component" value="Chromosome 13"/>
</dbReference>
<organism evidence="1 2">
    <name type="scientific">Bauhinia variegata</name>
    <name type="common">Purple orchid tree</name>
    <name type="synonym">Phanera variegata</name>
    <dbReference type="NCBI Taxonomy" id="167791"/>
    <lineage>
        <taxon>Eukaryota</taxon>
        <taxon>Viridiplantae</taxon>
        <taxon>Streptophyta</taxon>
        <taxon>Embryophyta</taxon>
        <taxon>Tracheophyta</taxon>
        <taxon>Spermatophyta</taxon>
        <taxon>Magnoliopsida</taxon>
        <taxon>eudicotyledons</taxon>
        <taxon>Gunneridae</taxon>
        <taxon>Pentapetalae</taxon>
        <taxon>rosids</taxon>
        <taxon>fabids</taxon>
        <taxon>Fabales</taxon>
        <taxon>Fabaceae</taxon>
        <taxon>Cercidoideae</taxon>
        <taxon>Cercideae</taxon>
        <taxon>Bauhiniinae</taxon>
        <taxon>Bauhinia</taxon>
    </lineage>
</organism>
<protein>
    <submittedName>
        <fullName evidence="1">Uncharacterized protein</fullName>
    </submittedName>
</protein>
<name>A0ACB9KSR3_BAUVA</name>
<proteinExistence type="predicted"/>
<comment type="caution">
    <text evidence="1">The sequence shown here is derived from an EMBL/GenBank/DDBJ whole genome shotgun (WGS) entry which is preliminary data.</text>
</comment>
<reference evidence="1 2" key="1">
    <citation type="journal article" date="2022" name="DNA Res.">
        <title>Chromosomal-level genome assembly of the orchid tree Bauhinia variegata (Leguminosae; Cercidoideae) supports the allotetraploid origin hypothesis of Bauhinia.</title>
        <authorList>
            <person name="Zhong Y."/>
            <person name="Chen Y."/>
            <person name="Zheng D."/>
            <person name="Pang J."/>
            <person name="Liu Y."/>
            <person name="Luo S."/>
            <person name="Meng S."/>
            <person name="Qian L."/>
            <person name="Wei D."/>
            <person name="Dai S."/>
            <person name="Zhou R."/>
        </authorList>
    </citation>
    <scope>NUCLEOTIDE SEQUENCE [LARGE SCALE GENOMIC DNA]</scope>
    <source>
        <strain evidence="1">BV-YZ2020</strain>
    </source>
</reference>
<evidence type="ECO:0000313" key="2">
    <source>
        <dbReference type="Proteomes" id="UP000828941"/>
    </source>
</evidence>